<organism evidence="2 3">
    <name type="scientific">Burkholderia ubonensis</name>
    <dbReference type="NCBI Taxonomy" id="101571"/>
    <lineage>
        <taxon>Bacteria</taxon>
        <taxon>Pseudomonadati</taxon>
        <taxon>Pseudomonadota</taxon>
        <taxon>Betaproteobacteria</taxon>
        <taxon>Burkholderiales</taxon>
        <taxon>Burkholderiaceae</taxon>
        <taxon>Burkholderia</taxon>
        <taxon>Burkholderia cepacia complex</taxon>
    </lineage>
</organism>
<comment type="caution">
    <text evidence="2">The sequence shown here is derived from an EMBL/GenBank/DDBJ whole genome shotgun (WGS) entry which is preliminary data.</text>
</comment>
<reference evidence="2 3" key="1">
    <citation type="submission" date="2015-11" db="EMBL/GenBank/DDBJ databases">
        <title>Expanding the genomic diversity of Burkholderia species for the development of highly accurate diagnostics.</title>
        <authorList>
            <person name="Sahl J."/>
            <person name="Keim P."/>
            <person name="Wagner D."/>
        </authorList>
    </citation>
    <scope>NUCLEOTIDE SEQUENCE [LARGE SCALE GENOMIC DNA]</scope>
    <source>
        <strain evidence="2 3">MSMB1585WGS</strain>
    </source>
</reference>
<evidence type="ECO:0008006" key="4">
    <source>
        <dbReference type="Google" id="ProtNLM"/>
    </source>
</evidence>
<dbReference type="Proteomes" id="UP000057910">
    <property type="component" value="Unassembled WGS sequence"/>
</dbReference>
<keyword evidence="1" id="KW-0732">Signal</keyword>
<dbReference type="EMBL" id="LPAD01000079">
    <property type="protein sequence ID" value="KVN81779.1"/>
    <property type="molecule type" value="Genomic_DNA"/>
</dbReference>
<name>A0ABD4DZK7_9BURK</name>
<gene>
    <name evidence="2" type="ORF">WJ68_19370</name>
</gene>
<protein>
    <recommendedName>
        <fullName evidence="4">Fimbrial protein</fullName>
    </recommendedName>
</protein>
<feature type="chain" id="PRO_5044889575" description="Fimbrial protein" evidence="1">
    <location>
        <begin position="24"/>
        <end position="132"/>
    </location>
</feature>
<proteinExistence type="predicted"/>
<sequence>MMRRAFRLMLVIGLLFHALGAAAESTYRLTGVARIYSVGSAVQPNIELPVNPAYSSVLALRGDSFYLSYDGSTQDECGVKIKKQAPFSFDSVPLGNARKLNEFLGDKFRINANAAAIQSCGRWMPTSITDLS</sequence>
<evidence type="ECO:0000256" key="1">
    <source>
        <dbReference type="SAM" id="SignalP"/>
    </source>
</evidence>
<feature type="signal peptide" evidence="1">
    <location>
        <begin position="1"/>
        <end position="23"/>
    </location>
</feature>
<dbReference type="AlphaFoldDB" id="A0ABD4DZK7"/>
<evidence type="ECO:0000313" key="2">
    <source>
        <dbReference type="EMBL" id="KVN81779.1"/>
    </source>
</evidence>
<accession>A0ABD4DZK7</accession>
<evidence type="ECO:0000313" key="3">
    <source>
        <dbReference type="Proteomes" id="UP000057910"/>
    </source>
</evidence>
<dbReference type="RefSeq" id="WP_060040730.1">
    <property type="nucleotide sequence ID" value="NZ_LPAD01000079.1"/>
</dbReference>